<keyword evidence="2" id="KW-1185">Reference proteome</keyword>
<dbReference type="Proteomes" id="UP000799421">
    <property type="component" value="Unassembled WGS sequence"/>
</dbReference>
<evidence type="ECO:0000313" key="2">
    <source>
        <dbReference type="Proteomes" id="UP000799421"/>
    </source>
</evidence>
<dbReference type="AlphaFoldDB" id="A0A6A7BSK9"/>
<name>A0A6A7BSK9_9PEZI</name>
<sequence length="66" mass="7789">MCFGFSRWQDAETKKSKEIEKQLRDEQRKMQKEVKILLLGMFADLDPTTRLMSHGQERASLASRRC</sequence>
<gene>
    <name evidence="1" type="ORF">K470DRAFT_260027</name>
</gene>
<dbReference type="Gene3D" id="3.40.50.300">
    <property type="entry name" value="P-loop containing nucleotide triphosphate hydrolases"/>
    <property type="match status" value="1"/>
</dbReference>
<dbReference type="InterPro" id="IPR027417">
    <property type="entry name" value="P-loop_NTPase"/>
</dbReference>
<reference evidence="1" key="1">
    <citation type="journal article" date="2020" name="Stud. Mycol.">
        <title>101 Dothideomycetes genomes: a test case for predicting lifestyles and emergence of pathogens.</title>
        <authorList>
            <person name="Haridas S."/>
            <person name="Albert R."/>
            <person name="Binder M."/>
            <person name="Bloem J."/>
            <person name="Labutti K."/>
            <person name="Salamov A."/>
            <person name="Andreopoulos B."/>
            <person name="Baker S."/>
            <person name="Barry K."/>
            <person name="Bills G."/>
            <person name="Bluhm B."/>
            <person name="Cannon C."/>
            <person name="Castanera R."/>
            <person name="Culley D."/>
            <person name="Daum C."/>
            <person name="Ezra D."/>
            <person name="Gonzalez J."/>
            <person name="Henrissat B."/>
            <person name="Kuo A."/>
            <person name="Liang C."/>
            <person name="Lipzen A."/>
            <person name="Lutzoni F."/>
            <person name="Magnuson J."/>
            <person name="Mondo S."/>
            <person name="Nolan M."/>
            <person name="Ohm R."/>
            <person name="Pangilinan J."/>
            <person name="Park H.-J."/>
            <person name="Ramirez L."/>
            <person name="Alfaro M."/>
            <person name="Sun H."/>
            <person name="Tritt A."/>
            <person name="Yoshinaga Y."/>
            <person name="Zwiers L.-H."/>
            <person name="Turgeon B."/>
            <person name="Goodwin S."/>
            <person name="Spatafora J."/>
            <person name="Crous P."/>
            <person name="Grigoriev I."/>
        </authorList>
    </citation>
    <scope>NUCLEOTIDE SEQUENCE</scope>
    <source>
        <strain evidence="1">CBS 480.64</strain>
    </source>
</reference>
<dbReference type="EMBL" id="MU006015">
    <property type="protein sequence ID" value="KAF2858200.1"/>
    <property type="molecule type" value="Genomic_DNA"/>
</dbReference>
<protein>
    <submittedName>
        <fullName evidence="1">Uncharacterized protein</fullName>
    </submittedName>
</protein>
<accession>A0A6A7BSK9</accession>
<evidence type="ECO:0000313" key="1">
    <source>
        <dbReference type="EMBL" id="KAF2858200.1"/>
    </source>
</evidence>
<dbReference type="OrthoDB" id="5817230at2759"/>
<proteinExistence type="predicted"/>
<organism evidence="1 2">
    <name type="scientific">Piedraia hortae CBS 480.64</name>
    <dbReference type="NCBI Taxonomy" id="1314780"/>
    <lineage>
        <taxon>Eukaryota</taxon>
        <taxon>Fungi</taxon>
        <taxon>Dikarya</taxon>
        <taxon>Ascomycota</taxon>
        <taxon>Pezizomycotina</taxon>
        <taxon>Dothideomycetes</taxon>
        <taxon>Dothideomycetidae</taxon>
        <taxon>Capnodiales</taxon>
        <taxon>Piedraiaceae</taxon>
        <taxon>Piedraia</taxon>
    </lineage>
</organism>